<keyword evidence="4 9" id="KW-0812">Transmembrane</keyword>
<evidence type="ECO:0000313" key="10">
    <source>
        <dbReference type="EMBL" id="SEQ88949.1"/>
    </source>
</evidence>
<dbReference type="AlphaFoldDB" id="A0A1H9JQA9"/>
<keyword evidence="6" id="KW-0406">Ion transport</keyword>
<dbReference type="STRING" id="163.SAMN04487775_103203"/>
<dbReference type="PANTHER" id="PTHR11629">
    <property type="entry name" value="VACUOLAR PROTON ATPASES"/>
    <property type="match status" value="1"/>
</dbReference>
<feature type="transmembrane region" description="Helical" evidence="9">
    <location>
        <begin position="498"/>
        <end position="516"/>
    </location>
</feature>
<dbReference type="GO" id="GO:0016471">
    <property type="term" value="C:vacuolar proton-transporting V-type ATPase complex"/>
    <property type="evidence" value="ECO:0007669"/>
    <property type="project" value="TreeGrafter"/>
</dbReference>
<dbReference type="GO" id="GO:0051117">
    <property type="term" value="F:ATPase binding"/>
    <property type="evidence" value="ECO:0007669"/>
    <property type="project" value="TreeGrafter"/>
</dbReference>
<evidence type="ECO:0000256" key="8">
    <source>
        <dbReference type="SAM" id="Coils"/>
    </source>
</evidence>
<keyword evidence="7 9" id="KW-0472">Membrane</keyword>
<comment type="similarity">
    <text evidence="2">Belongs to the V-ATPase 116 kDa subunit family.</text>
</comment>
<dbReference type="GO" id="GO:0046961">
    <property type="term" value="F:proton-transporting ATPase activity, rotational mechanism"/>
    <property type="evidence" value="ECO:0007669"/>
    <property type="project" value="InterPro"/>
</dbReference>
<proteinExistence type="inferred from homology"/>
<feature type="transmembrane region" description="Helical" evidence="9">
    <location>
        <begin position="615"/>
        <end position="638"/>
    </location>
</feature>
<keyword evidence="11" id="KW-1185">Reference proteome</keyword>
<comment type="subcellular location">
    <subcellularLocation>
        <location evidence="1">Membrane</location>
        <topology evidence="1">Multi-pass membrane protein</topology>
    </subcellularLocation>
</comment>
<evidence type="ECO:0000256" key="9">
    <source>
        <dbReference type="SAM" id="Phobius"/>
    </source>
</evidence>
<keyword evidence="8" id="KW-0175">Coiled coil</keyword>
<dbReference type="EMBL" id="FOFU01000014">
    <property type="protein sequence ID" value="SEQ88949.1"/>
    <property type="molecule type" value="Genomic_DNA"/>
</dbReference>
<feature type="transmembrane region" description="Helical" evidence="9">
    <location>
        <begin position="522"/>
        <end position="540"/>
    </location>
</feature>
<organism evidence="10 11">
    <name type="scientific">Treponema bryantii</name>
    <dbReference type="NCBI Taxonomy" id="163"/>
    <lineage>
        <taxon>Bacteria</taxon>
        <taxon>Pseudomonadati</taxon>
        <taxon>Spirochaetota</taxon>
        <taxon>Spirochaetia</taxon>
        <taxon>Spirochaetales</taxon>
        <taxon>Treponemataceae</taxon>
        <taxon>Treponema</taxon>
    </lineage>
</organism>
<dbReference type="Proteomes" id="UP000182360">
    <property type="component" value="Unassembled WGS sequence"/>
</dbReference>
<feature type="transmembrane region" description="Helical" evidence="9">
    <location>
        <begin position="582"/>
        <end position="603"/>
    </location>
</feature>
<evidence type="ECO:0000256" key="1">
    <source>
        <dbReference type="ARBA" id="ARBA00004141"/>
    </source>
</evidence>
<evidence type="ECO:0000256" key="4">
    <source>
        <dbReference type="ARBA" id="ARBA00022692"/>
    </source>
</evidence>
<evidence type="ECO:0000256" key="6">
    <source>
        <dbReference type="ARBA" id="ARBA00023065"/>
    </source>
</evidence>
<sequence>MARTAEMKLLELMVLKNDISSVIEYIGKKENFQFQTKLKDSSSGESANEETLNIDSQFYESLTKAYTELGYEGEFKGIKDCSAPRDEDRKKAADLIAAFTDLKTRIAEATDEAHKVNDAYKEAQAFSNLKVSYSELEHLSFLSLRIGRIPENQYEDLKDRLEGSAVVIKLGNDSSHVLVASSKKGRFALDAELKNHNFVELEVPSDFKGVPESALKGLEEKKAEADKALEELITEKANFAETHKAQLEHLLGCFTIAVQIEAITSRLESTELVYRITGWIPSAETENYMKGLDELTEGRIAIRAYEPFEVPSVMSGKEQVPVKLQHGKFVKSFERMIFSYGSPIYGAIDPTPFVAVFFTILFGIMFGDCGQGLVFLIAGILMALNVIKVGGWNKFAPIFMAIGISSSIMGLLTGEFFGTETVLEPFAEWVTGLFGTPRAPILKLMPSADPKSIYVMFGVFGVAVAIGFVINTCGLLLNIINNISRKCFAEAFLGKNGLAGAVFFWYVIALVLRIVLAKHAVAAYDIIIILVSLFFAAFAEPFERAANHEKPLFENGFGTYIISGAVELIEVISGYLSNTVSFVRVGAFALSHAVLNFTILTLTEMVGGQGTIGGIIVLIAGNALIIVLEGMIVAIQVIRLQYYEFFSKFFHETGREFKPFKFEIE</sequence>
<dbReference type="GO" id="GO:0007035">
    <property type="term" value="P:vacuolar acidification"/>
    <property type="evidence" value="ECO:0007669"/>
    <property type="project" value="TreeGrafter"/>
</dbReference>
<gene>
    <name evidence="10" type="ORF">SAMN04487977_11436</name>
</gene>
<dbReference type="GO" id="GO:0033179">
    <property type="term" value="C:proton-transporting V-type ATPase, V0 domain"/>
    <property type="evidence" value="ECO:0007669"/>
    <property type="project" value="InterPro"/>
</dbReference>
<evidence type="ECO:0000256" key="2">
    <source>
        <dbReference type="ARBA" id="ARBA00009904"/>
    </source>
</evidence>
<protein>
    <submittedName>
        <fullName evidence="10">V/A-type H+-transporting ATPase subunit I</fullName>
    </submittedName>
</protein>
<dbReference type="OrthoDB" id="9803814at2"/>
<evidence type="ECO:0000256" key="3">
    <source>
        <dbReference type="ARBA" id="ARBA00022448"/>
    </source>
</evidence>
<feature type="coiled-coil region" evidence="8">
    <location>
        <begin position="215"/>
        <end position="242"/>
    </location>
</feature>
<dbReference type="Pfam" id="PF01496">
    <property type="entry name" value="V_ATPase_I"/>
    <property type="match status" value="2"/>
</dbReference>
<dbReference type="RefSeq" id="WP_074645623.1">
    <property type="nucleotide sequence ID" value="NZ_FOFU01000014.1"/>
</dbReference>
<feature type="transmembrane region" description="Helical" evidence="9">
    <location>
        <begin position="398"/>
        <end position="417"/>
    </location>
</feature>
<reference evidence="10 11" key="1">
    <citation type="submission" date="2016-10" db="EMBL/GenBank/DDBJ databases">
        <authorList>
            <person name="de Groot N.N."/>
        </authorList>
    </citation>
    <scope>NUCLEOTIDE SEQUENCE [LARGE SCALE GENOMIC DNA]</scope>
    <source>
        <strain evidence="10 11">B25</strain>
    </source>
</reference>
<dbReference type="PANTHER" id="PTHR11629:SF63">
    <property type="entry name" value="V-TYPE PROTON ATPASE SUBUNIT A"/>
    <property type="match status" value="1"/>
</dbReference>
<evidence type="ECO:0000256" key="5">
    <source>
        <dbReference type="ARBA" id="ARBA00022989"/>
    </source>
</evidence>
<accession>A0A1H9JQA9</accession>
<evidence type="ECO:0000313" key="11">
    <source>
        <dbReference type="Proteomes" id="UP000182360"/>
    </source>
</evidence>
<evidence type="ECO:0000256" key="7">
    <source>
        <dbReference type="ARBA" id="ARBA00023136"/>
    </source>
</evidence>
<keyword evidence="3" id="KW-0813">Transport</keyword>
<feature type="transmembrane region" description="Helical" evidence="9">
    <location>
        <begin position="453"/>
        <end position="477"/>
    </location>
</feature>
<name>A0A1H9JQA9_9SPIR</name>
<keyword evidence="5 9" id="KW-1133">Transmembrane helix</keyword>
<dbReference type="InterPro" id="IPR002490">
    <property type="entry name" value="V-ATPase_116kDa_su"/>
</dbReference>